<dbReference type="RefSeq" id="WP_085471585.1">
    <property type="nucleotide sequence ID" value="NZ_FXAU01000001.1"/>
</dbReference>
<keyword evidence="2" id="KW-1185">Reference proteome</keyword>
<dbReference type="InterPro" id="IPR048012">
    <property type="entry name" value="BfmA-like_N"/>
</dbReference>
<evidence type="ECO:0000313" key="1">
    <source>
        <dbReference type="EMBL" id="SMG12900.1"/>
    </source>
</evidence>
<evidence type="ECO:0000313" key="2">
    <source>
        <dbReference type="Proteomes" id="UP000192980"/>
    </source>
</evidence>
<name>A0A1X7IEJ2_9SPHI</name>
<gene>
    <name evidence="1" type="ORF">SAMN05660862_0729</name>
</gene>
<reference evidence="1 2" key="1">
    <citation type="submission" date="2017-04" db="EMBL/GenBank/DDBJ databases">
        <authorList>
            <person name="Afonso C.L."/>
            <person name="Miller P.J."/>
            <person name="Scott M.A."/>
            <person name="Spackman E."/>
            <person name="Goraichik I."/>
            <person name="Dimitrov K.M."/>
            <person name="Suarez D.L."/>
            <person name="Swayne D.E."/>
        </authorList>
    </citation>
    <scope>NUCLEOTIDE SEQUENCE [LARGE SCALE GENOMIC DNA]</scope>
    <source>
        <strain evidence="1 2">DSM 22418</strain>
    </source>
</reference>
<protein>
    <submittedName>
        <fullName evidence="1">Uncharacterized protein</fullName>
    </submittedName>
</protein>
<dbReference type="OrthoDB" id="944975at2"/>
<dbReference type="STRING" id="561061.SAMN05660862_0729"/>
<dbReference type="AlphaFoldDB" id="A0A1X7IEJ2"/>
<sequence length="184" mass="21156">MSRIDENRKSVRFSSQTDSKLTLLASKLARTKRDLIVQMIDYFYKSKKDPIDLNDELLKKELSSGVSRILAFIRKQESDLLVPIFQMNDEASNLLKVDVSLSNKILENQSRLGTLLLEQKKGLLAQGIVLESLVKGLSSNQQLKIRFREILEYYIAEREMLGWPASTQKKEELAKKVRLALEKL</sequence>
<dbReference type="NCBIfam" id="NF041200">
    <property type="entry name" value="mob_BfmA_Nterm"/>
    <property type="match status" value="1"/>
</dbReference>
<dbReference type="EMBL" id="FXAU01000001">
    <property type="protein sequence ID" value="SMG12900.1"/>
    <property type="molecule type" value="Genomic_DNA"/>
</dbReference>
<organism evidence="1 2">
    <name type="scientific">Sphingobacterium psychroaquaticum</name>
    <dbReference type="NCBI Taxonomy" id="561061"/>
    <lineage>
        <taxon>Bacteria</taxon>
        <taxon>Pseudomonadati</taxon>
        <taxon>Bacteroidota</taxon>
        <taxon>Sphingobacteriia</taxon>
        <taxon>Sphingobacteriales</taxon>
        <taxon>Sphingobacteriaceae</taxon>
        <taxon>Sphingobacterium</taxon>
    </lineage>
</organism>
<proteinExistence type="predicted"/>
<dbReference type="Proteomes" id="UP000192980">
    <property type="component" value="Unassembled WGS sequence"/>
</dbReference>
<accession>A0A1X7IEJ2</accession>